<evidence type="ECO:0000313" key="2">
    <source>
        <dbReference type="Proteomes" id="UP001066276"/>
    </source>
</evidence>
<dbReference type="EMBL" id="JANPWB010000010">
    <property type="protein sequence ID" value="KAJ1133701.1"/>
    <property type="molecule type" value="Genomic_DNA"/>
</dbReference>
<evidence type="ECO:0000313" key="1">
    <source>
        <dbReference type="EMBL" id="KAJ1133701.1"/>
    </source>
</evidence>
<keyword evidence="2" id="KW-1185">Reference proteome</keyword>
<dbReference type="AlphaFoldDB" id="A0AAV7PZG5"/>
<gene>
    <name evidence="1" type="ORF">NDU88_000179</name>
</gene>
<name>A0AAV7PZG5_PLEWA</name>
<organism evidence="1 2">
    <name type="scientific">Pleurodeles waltl</name>
    <name type="common">Iberian ribbed newt</name>
    <dbReference type="NCBI Taxonomy" id="8319"/>
    <lineage>
        <taxon>Eukaryota</taxon>
        <taxon>Metazoa</taxon>
        <taxon>Chordata</taxon>
        <taxon>Craniata</taxon>
        <taxon>Vertebrata</taxon>
        <taxon>Euteleostomi</taxon>
        <taxon>Amphibia</taxon>
        <taxon>Batrachia</taxon>
        <taxon>Caudata</taxon>
        <taxon>Salamandroidea</taxon>
        <taxon>Salamandridae</taxon>
        <taxon>Pleurodelinae</taxon>
        <taxon>Pleurodeles</taxon>
    </lineage>
</organism>
<sequence length="126" mass="13323">MFRLESAVGWVHGTAPPCTVQPRLLDSLGAPAGSQWTGSSLLSRQRSLTVSPDSIDPHSIHGLWHHYCRPCGIHDTKSGEPRCAICASVEAFQAGASLGVAGLRGSVMGPVDHQKQDICRAQLGAL</sequence>
<proteinExistence type="predicted"/>
<dbReference type="Proteomes" id="UP001066276">
    <property type="component" value="Chromosome 6"/>
</dbReference>
<protein>
    <submittedName>
        <fullName evidence="1">Uncharacterized protein</fullName>
    </submittedName>
</protein>
<accession>A0AAV7PZG5</accession>
<comment type="caution">
    <text evidence="1">The sequence shown here is derived from an EMBL/GenBank/DDBJ whole genome shotgun (WGS) entry which is preliminary data.</text>
</comment>
<reference evidence="1" key="1">
    <citation type="journal article" date="2022" name="bioRxiv">
        <title>Sequencing and chromosome-scale assembly of the giantPleurodeles waltlgenome.</title>
        <authorList>
            <person name="Brown T."/>
            <person name="Elewa A."/>
            <person name="Iarovenko S."/>
            <person name="Subramanian E."/>
            <person name="Araus A.J."/>
            <person name="Petzold A."/>
            <person name="Susuki M."/>
            <person name="Suzuki K.-i.T."/>
            <person name="Hayashi T."/>
            <person name="Toyoda A."/>
            <person name="Oliveira C."/>
            <person name="Osipova E."/>
            <person name="Leigh N.D."/>
            <person name="Simon A."/>
            <person name="Yun M.H."/>
        </authorList>
    </citation>
    <scope>NUCLEOTIDE SEQUENCE</scope>
    <source>
        <strain evidence="1">20211129_DDA</strain>
        <tissue evidence="1">Liver</tissue>
    </source>
</reference>